<dbReference type="GO" id="GO:0006487">
    <property type="term" value="P:protein N-linked glycosylation"/>
    <property type="evidence" value="ECO:0007669"/>
    <property type="project" value="TreeGrafter"/>
</dbReference>
<dbReference type="InterPro" id="IPR008630">
    <property type="entry name" value="Glyco_trans_34"/>
</dbReference>
<gene>
    <name evidence="6" type="ORF">HYFRA_00011383</name>
</gene>
<feature type="non-terminal residue" evidence="6">
    <location>
        <position position="1"/>
    </location>
</feature>
<dbReference type="EMBL" id="CAJVRL010000079">
    <property type="protein sequence ID" value="CAG8957402.1"/>
    <property type="molecule type" value="Genomic_DNA"/>
</dbReference>
<evidence type="ECO:0000256" key="1">
    <source>
        <dbReference type="ARBA" id="ARBA00005664"/>
    </source>
</evidence>
<evidence type="ECO:0000256" key="5">
    <source>
        <dbReference type="SAM" id="Phobius"/>
    </source>
</evidence>
<reference evidence="6" key="1">
    <citation type="submission" date="2021-07" db="EMBL/GenBank/DDBJ databases">
        <authorList>
            <person name="Durling M."/>
        </authorList>
    </citation>
    <scope>NUCLEOTIDE SEQUENCE</scope>
</reference>
<dbReference type="OrthoDB" id="407658at2759"/>
<comment type="similarity">
    <text evidence="1">Belongs to the glycosyltransferase 34 family.</text>
</comment>
<evidence type="ECO:0000256" key="4">
    <source>
        <dbReference type="SAM" id="MobiDB-lite"/>
    </source>
</evidence>
<dbReference type="AlphaFoldDB" id="A0A9N9L5J5"/>
<feature type="transmembrane region" description="Helical" evidence="5">
    <location>
        <begin position="333"/>
        <end position="355"/>
    </location>
</feature>
<dbReference type="GO" id="GO:0016757">
    <property type="term" value="F:glycosyltransferase activity"/>
    <property type="evidence" value="ECO:0007669"/>
    <property type="project" value="UniProtKB-KW"/>
</dbReference>
<sequence length="666" mass="75591">ARPPQGPPSITNHLGKVSGAVVAEYSVIHTVPIAAAVQYNSVVLILHCNLSLPLRISCTAHPHRRLHLRLRLRISLRIRLLDLPQRDKTLNRANRIRRSPDGFSYRKKPPAFPYQKVCEPLWYPALALASLTPTSFSSAGGSFSHRRRRSEVLSASVPPGINTQESTGVDIDTPTSPSRTTVTILSPIPGTPVTPASGTHSVPMTLSRSPSPRPGGGWASPGLNSPYHDGSGRSSPSGGFRGSNGASSVTWESAKAKSEGVNGYPSFSTQNNGFFNRHYRSISNSLPRFNGGSHKSYAEKEKLGRGRWVPGGSKLARLRIMALNTSRKTRMRLLTVLGLIVMIILFYTTPLHYYWRRSKHLGGGKKFVIILAANQGGGVMEWKGPREWAIERDSVRNKRKYANRWGYELEIVDMSTKKRYAHEWRESWEKVDTIRNCLRKYPDAEWFWWMDLNTFVMEPSYSLQSHVFNHLAKNTYRDINDYNPLNITHPFTSPHLDAEALSAVGDGKESSINLVVPQDCSGFNLGSFFIKRSAWTDRLLDVWWDPVGYEQKHMEWEHKEQDALEFLYTNQPWIRPHTAFIPQRSINSFPPGACSDNGNDTRIHYNEKDRDFVVNMAGCEWGRDCWGEMYNYRELSNLLNRNPWELFKEEFVAVIWFKITGHKVKL</sequence>
<name>A0A9N9L5J5_9HELO</name>
<evidence type="ECO:0000313" key="7">
    <source>
        <dbReference type="Proteomes" id="UP000696280"/>
    </source>
</evidence>
<dbReference type="PANTHER" id="PTHR31306:SF5">
    <property type="entry name" value="ALPHA-1,6-MANNOSYLTRANSFERASE MNN10-RELATED"/>
    <property type="match status" value="1"/>
</dbReference>
<comment type="caution">
    <text evidence="6">The sequence shown here is derived from an EMBL/GenBank/DDBJ whole genome shotgun (WGS) entry which is preliminary data.</text>
</comment>
<organism evidence="6 7">
    <name type="scientific">Hymenoscyphus fraxineus</name>
    <dbReference type="NCBI Taxonomy" id="746836"/>
    <lineage>
        <taxon>Eukaryota</taxon>
        <taxon>Fungi</taxon>
        <taxon>Dikarya</taxon>
        <taxon>Ascomycota</taxon>
        <taxon>Pezizomycotina</taxon>
        <taxon>Leotiomycetes</taxon>
        <taxon>Helotiales</taxon>
        <taxon>Helotiaceae</taxon>
        <taxon>Hymenoscyphus</taxon>
    </lineage>
</organism>
<proteinExistence type="inferred from homology"/>
<keyword evidence="5" id="KW-0812">Transmembrane</keyword>
<keyword evidence="5" id="KW-0472">Membrane</keyword>
<evidence type="ECO:0000313" key="6">
    <source>
        <dbReference type="EMBL" id="CAG8957402.1"/>
    </source>
</evidence>
<dbReference type="Gene3D" id="3.90.550.10">
    <property type="entry name" value="Spore Coat Polysaccharide Biosynthesis Protein SpsA, Chain A"/>
    <property type="match status" value="1"/>
</dbReference>
<accession>A0A9N9L5J5</accession>
<dbReference type="InterPro" id="IPR029044">
    <property type="entry name" value="Nucleotide-diphossugar_trans"/>
</dbReference>
<keyword evidence="7" id="KW-1185">Reference proteome</keyword>
<keyword evidence="5" id="KW-1133">Transmembrane helix</keyword>
<evidence type="ECO:0008006" key="8">
    <source>
        <dbReference type="Google" id="ProtNLM"/>
    </source>
</evidence>
<dbReference type="Pfam" id="PF05637">
    <property type="entry name" value="Glyco_transf_34"/>
    <property type="match status" value="1"/>
</dbReference>
<feature type="compositionally biased region" description="Polar residues" evidence="4">
    <location>
        <begin position="161"/>
        <end position="184"/>
    </location>
</feature>
<dbReference type="GO" id="GO:0000139">
    <property type="term" value="C:Golgi membrane"/>
    <property type="evidence" value="ECO:0007669"/>
    <property type="project" value="TreeGrafter"/>
</dbReference>
<evidence type="ECO:0000256" key="3">
    <source>
        <dbReference type="ARBA" id="ARBA00022679"/>
    </source>
</evidence>
<protein>
    <recommendedName>
        <fullName evidence="8">Glycosyltransferase family 34 protein</fullName>
    </recommendedName>
</protein>
<evidence type="ECO:0000256" key="2">
    <source>
        <dbReference type="ARBA" id="ARBA00022676"/>
    </source>
</evidence>
<dbReference type="Proteomes" id="UP000696280">
    <property type="component" value="Unassembled WGS sequence"/>
</dbReference>
<dbReference type="FunFam" id="3.90.550.10:FF:000117">
    <property type="entry name" value="Glycosyltransferase family 34 protein"/>
    <property type="match status" value="1"/>
</dbReference>
<keyword evidence="3" id="KW-0808">Transferase</keyword>
<dbReference type="PANTHER" id="PTHR31306">
    <property type="entry name" value="ALPHA-1,6-MANNOSYLTRANSFERASE MNN11-RELATED"/>
    <property type="match status" value="1"/>
</dbReference>
<feature type="region of interest" description="Disordered" evidence="4">
    <location>
        <begin position="139"/>
        <end position="247"/>
    </location>
</feature>
<feature type="compositionally biased region" description="Polar residues" evidence="4">
    <location>
        <begin position="194"/>
        <end position="210"/>
    </location>
</feature>
<keyword evidence="2" id="KW-0328">Glycosyltransferase</keyword>